<evidence type="ECO:0000313" key="4">
    <source>
        <dbReference type="EMBL" id="GAA4491965.1"/>
    </source>
</evidence>
<dbReference type="SUPFAM" id="SSF55729">
    <property type="entry name" value="Acyl-CoA N-acyltransferases (Nat)"/>
    <property type="match status" value="1"/>
</dbReference>
<reference evidence="5" key="1">
    <citation type="journal article" date="2019" name="Int. J. Syst. Evol. Microbiol.">
        <title>The Global Catalogue of Microorganisms (GCM) 10K type strain sequencing project: providing services to taxonomists for standard genome sequencing and annotation.</title>
        <authorList>
            <consortium name="The Broad Institute Genomics Platform"/>
            <consortium name="The Broad Institute Genome Sequencing Center for Infectious Disease"/>
            <person name="Wu L."/>
            <person name="Ma J."/>
        </authorList>
    </citation>
    <scope>NUCLEOTIDE SEQUENCE [LARGE SCALE GENOMIC DNA]</scope>
    <source>
        <strain evidence="5">JCM 17933</strain>
    </source>
</reference>
<organism evidence="4 5">
    <name type="scientific">Actinoallomurus oryzae</name>
    <dbReference type="NCBI Taxonomy" id="502180"/>
    <lineage>
        <taxon>Bacteria</taxon>
        <taxon>Bacillati</taxon>
        <taxon>Actinomycetota</taxon>
        <taxon>Actinomycetes</taxon>
        <taxon>Streptosporangiales</taxon>
        <taxon>Thermomonosporaceae</taxon>
        <taxon>Actinoallomurus</taxon>
    </lineage>
</organism>
<dbReference type="Gene3D" id="3.40.630.30">
    <property type="match status" value="1"/>
</dbReference>
<name>A0ABP8PVD7_9ACTN</name>
<comment type="caution">
    <text evidence="4">The sequence shown here is derived from an EMBL/GenBank/DDBJ whole genome shotgun (WGS) entry which is preliminary data.</text>
</comment>
<evidence type="ECO:0000256" key="2">
    <source>
        <dbReference type="ARBA" id="ARBA00023315"/>
    </source>
</evidence>
<dbReference type="InterPro" id="IPR016181">
    <property type="entry name" value="Acyl_CoA_acyltransferase"/>
</dbReference>
<dbReference type="InterPro" id="IPR050832">
    <property type="entry name" value="Bact_Acetyltransf"/>
</dbReference>
<keyword evidence="5" id="KW-1185">Reference proteome</keyword>
<evidence type="ECO:0000259" key="3">
    <source>
        <dbReference type="PROSITE" id="PS51186"/>
    </source>
</evidence>
<sequence>MAAPTVTRATEAETPLVNALLSEAAGWLADRGVDQWPHPFPENIVRASVLRRDTYLAWRDGDPVGTLAVYWADARFWGDRPPDAGYVHRLAVARAARGDGLGARLLDWAGELVAARGRRWLRLDCGADNTALRAFYEHLGFEHVDDVEVTVPGAGTAPGPWTASLYQRRAEASERRTL</sequence>
<dbReference type="CDD" id="cd04301">
    <property type="entry name" value="NAT_SF"/>
    <property type="match status" value="1"/>
</dbReference>
<dbReference type="Pfam" id="PF00583">
    <property type="entry name" value="Acetyltransf_1"/>
    <property type="match status" value="1"/>
</dbReference>
<evidence type="ECO:0000256" key="1">
    <source>
        <dbReference type="ARBA" id="ARBA00022679"/>
    </source>
</evidence>
<feature type="domain" description="N-acetyltransferase" evidence="3">
    <location>
        <begin position="4"/>
        <end position="171"/>
    </location>
</feature>
<proteinExistence type="predicted"/>
<dbReference type="RefSeq" id="WP_345462467.1">
    <property type="nucleotide sequence ID" value="NZ_BAABHF010000017.1"/>
</dbReference>
<dbReference type="PANTHER" id="PTHR43877">
    <property type="entry name" value="AMINOALKYLPHOSPHONATE N-ACETYLTRANSFERASE-RELATED-RELATED"/>
    <property type="match status" value="1"/>
</dbReference>
<gene>
    <name evidence="4" type="ORF">GCM10023191_026850</name>
</gene>
<dbReference type="PROSITE" id="PS51186">
    <property type="entry name" value="GNAT"/>
    <property type="match status" value="1"/>
</dbReference>
<dbReference type="Proteomes" id="UP001500503">
    <property type="component" value="Unassembled WGS sequence"/>
</dbReference>
<accession>A0ABP8PVD7</accession>
<dbReference type="EMBL" id="BAABHF010000017">
    <property type="protein sequence ID" value="GAA4491965.1"/>
    <property type="molecule type" value="Genomic_DNA"/>
</dbReference>
<dbReference type="InterPro" id="IPR000182">
    <property type="entry name" value="GNAT_dom"/>
</dbReference>
<keyword evidence="1" id="KW-0808">Transferase</keyword>
<evidence type="ECO:0000313" key="5">
    <source>
        <dbReference type="Proteomes" id="UP001500503"/>
    </source>
</evidence>
<protein>
    <recommendedName>
        <fullName evidence="3">N-acetyltransferase domain-containing protein</fullName>
    </recommendedName>
</protein>
<keyword evidence="2" id="KW-0012">Acyltransferase</keyword>